<reference evidence="2" key="1">
    <citation type="journal article" date="2014" name="Int. J. Syst. Evol. Microbiol.">
        <title>Complete genome sequence of Corynebacterium casei LMG S-19264T (=DSM 44701T), isolated from a smear-ripened cheese.</title>
        <authorList>
            <consortium name="US DOE Joint Genome Institute (JGI-PGF)"/>
            <person name="Walter F."/>
            <person name="Albersmeier A."/>
            <person name="Kalinowski J."/>
            <person name="Ruckert C."/>
        </authorList>
    </citation>
    <scope>NUCLEOTIDE SEQUENCE</scope>
    <source>
        <strain evidence="2">CGMCC 1.15760</strain>
    </source>
</reference>
<comment type="caution">
    <text evidence="2">The sequence shown here is derived from an EMBL/GenBank/DDBJ whole genome shotgun (WGS) entry which is preliminary data.</text>
</comment>
<sequence>MQYIVTFFWSFLLVSMLNYVVSSVLNVPFDFQLGAIVSVVFAILVFIVAAVIPSESTPETGGSEA</sequence>
<keyword evidence="1" id="KW-1133">Transmembrane helix</keyword>
<protein>
    <recommendedName>
        <fullName evidence="4">DUF2929 family protein</fullName>
    </recommendedName>
</protein>
<keyword evidence="3" id="KW-1185">Reference proteome</keyword>
<accession>A0A917LG78</accession>
<keyword evidence="1" id="KW-0472">Membrane</keyword>
<dbReference type="Pfam" id="PF11151">
    <property type="entry name" value="DUF2929"/>
    <property type="match status" value="1"/>
</dbReference>
<evidence type="ECO:0000256" key="1">
    <source>
        <dbReference type="SAM" id="Phobius"/>
    </source>
</evidence>
<evidence type="ECO:0000313" key="3">
    <source>
        <dbReference type="Proteomes" id="UP000616608"/>
    </source>
</evidence>
<reference evidence="2" key="2">
    <citation type="submission" date="2020-09" db="EMBL/GenBank/DDBJ databases">
        <authorList>
            <person name="Sun Q."/>
            <person name="Zhou Y."/>
        </authorList>
    </citation>
    <scope>NUCLEOTIDE SEQUENCE</scope>
    <source>
        <strain evidence="2">CGMCC 1.15760</strain>
    </source>
</reference>
<evidence type="ECO:0008006" key="4">
    <source>
        <dbReference type="Google" id="ProtNLM"/>
    </source>
</evidence>
<organism evidence="2 3">
    <name type="scientific">Lysinibacillus alkalisoli</name>
    <dbReference type="NCBI Taxonomy" id="1911548"/>
    <lineage>
        <taxon>Bacteria</taxon>
        <taxon>Bacillati</taxon>
        <taxon>Bacillota</taxon>
        <taxon>Bacilli</taxon>
        <taxon>Bacillales</taxon>
        <taxon>Bacillaceae</taxon>
        <taxon>Lysinibacillus</taxon>
    </lineage>
</organism>
<dbReference type="EMBL" id="BMJT01000004">
    <property type="protein sequence ID" value="GGG19935.1"/>
    <property type="molecule type" value="Genomic_DNA"/>
</dbReference>
<proteinExistence type="predicted"/>
<feature type="transmembrane region" description="Helical" evidence="1">
    <location>
        <begin position="32"/>
        <end position="52"/>
    </location>
</feature>
<dbReference type="AlphaFoldDB" id="A0A917LG78"/>
<keyword evidence="1" id="KW-0812">Transmembrane</keyword>
<dbReference type="Proteomes" id="UP000616608">
    <property type="component" value="Unassembled WGS sequence"/>
</dbReference>
<evidence type="ECO:0000313" key="2">
    <source>
        <dbReference type="EMBL" id="GGG19935.1"/>
    </source>
</evidence>
<gene>
    <name evidence="2" type="ORF">GCM10007425_12910</name>
</gene>
<name>A0A917LG78_9BACI</name>
<dbReference type="RefSeq" id="WP_188614223.1">
    <property type="nucleotide sequence ID" value="NZ_BMJT01000004.1"/>
</dbReference>
<dbReference type="InterPro" id="IPR021324">
    <property type="entry name" value="DUF2929"/>
</dbReference>